<evidence type="ECO:0000256" key="6">
    <source>
        <dbReference type="SAM" id="MobiDB-lite"/>
    </source>
</evidence>
<feature type="transmembrane region" description="Helical" evidence="7">
    <location>
        <begin position="25"/>
        <end position="47"/>
    </location>
</feature>
<feature type="region of interest" description="Disordered" evidence="6">
    <location>
        <begin position="296"/>
        <end position="343"/>
    </location>
</feature>
<proteinExistence type="inferred from homology"/>
<evidence type="ECO:0000313" key="10">
    <source>
        <dbReference type="Proteomes" id="UP001301769"/>
    </source>
</evidence>
<reference evidence="9" key="1">
    <citation type="journal article" date="2023" name="Mol. Phylogenet. Evol.">
        <title>Genome-scale phylogeny and comparative genomics of the fungal order Sordariales.</title>
        <authorList>
            <person name="Hensen N."/>
            <person name="Bonometti L."/>
            <person name="Westerberg I."/>
            <person name="Brannstrom I.O."/>
            <person name="Guillou S."/>
            <person name="Cros-Aarteil S."/>
            <person name="Calhoun S."/>
            <person name="Haridas S."/>
            <person name="Kuo A."/>
            <person name="Mondo S."/>
            <person name="Pangilinan J."/>
            <person name="Riley R."/>
            <person name="LaButti K."/>
            <person name="Andreopoulos B."/>
            <person name="Lipzen A."/>
            <person name="Chen C."/>
            <person name="Yan M."/>
            <person name="Daum C."/>
            <person name="Ng V."/>
            <person name="Clum A."/>
            <person name="Steindorff A."/>
            <person name="Ohm R.A."/>
            <person name="Martin F."/>
            <person name="Silar P."/>
            <person name="Natvig D.O."/>
            <person name="Lalanne C."/>
            <person name="Gautier V."/>
            <person name="Ament-Velasquez S.L."/>
            <person name="Kruys A."/>
            <person name="Hutchinson M.I."/>
            <person name="Powell A.J."/>
            <person name="Barry K."/>
            <person name="Miller A.N."/>
            <person name="Grigoriev I.V."/>
            <person name="Debuchy R."/>
            <person name="Gladieux P."/>
            <person name="Hiltunen Thoren M."/>
            <person name="Johannesson H."/>
        </authorList>
    </citation>
    <scope>NUCLEOTIDE SEQUENCE</scope>
    <source>
        <strain evidence="9">PSN293</strain>
    </source>
</reference>
<keyword evidence="10" id="KW-1185">Reference proteome</keyword>
<dbReference type="Pfam" id="PF20684">
    <property type="entry name" value="Fung_rhodopsin"/>
    <property type="match status" value="1"/>
</dbReference>
<evidence type="ECO:0000256" key="1">
    <source>
        <dbReference type="ARBA" id="ARBA00004141"/>
    </source>
</evidence>
<keyword evidence="3 7" id="KW-1133">Transmembrane helix</keyword>
<accession>A0AAN6YAI8</accession>
<evidence type="ECO:0000313" key="9">
    <source>
        <dbReference type="EMBL" id="KAK4215053.1"/>
    </source>
</evidence>
<organism evidence="9 10">
    <name type="scientific">Rhypophila decipiens</name>
    <dbReference type="NCBI Taxonomy" id="261697"/>
    <lineage>
        <taxon>Eukaryota</taxon>
        <taxon>Fungi</taxon>
        <taxon>Dikarya</taxon>
        <taxon>Ascomycota</taxon>
        <taxon>Pezizomycotina</taxon>
        <taxon>Sordariomycetes</taxon>
        <taxon>Sordariomycetidae</taxon>
        <taxon>Sordariales</taxon>
        <taxon>Naviculisporaceae</taxon>
        <taxon>Rhypophila</taxon>
    </lineage>
</organism>
<dbReference type="Proteomes" id="UP001301769">
    <property type="component" value="Unassembled WGS sequence"/>
</dbReference>
<dbReference type="AlphaFoldDB" id="A0AAN6YAI8"/>
<feature type="transmembrane region" description="Helical" evidence="7">
    <location>
        <begin position="218"/>
        <end position="237"/>
    </location>
</feature>
<sequence>MAGNQPLFPGDPGYEEYAAENKGPLILGVTSSLTILTFLFVAGRIYSRFLSAGKLAIDDYIVIVCICLSISYVALAACAISYGAGRHVTTLDPAHVTKAVYYTVVSFVPGVTSFMLPKFAVVILLARLLAPGKIHRTIMWVICVIYLLLTAGMLVINFAQCTPAAKQWGAAEGTCWDRKITVDYAMMLGAVSVVFDFYLAVWPTIVLWGLQMNWKKKVGLSTALGFGYCAGAVTIYKTNTLHGLLDLQDFTYAVDDVVLWTNIEANFVLIGACIPTLYPLIRRVWGASALGGSTNKYSNNKNKNSSSGPSGHGSNNAIVTIGSMPKRSRHDRRAGRSVSGLDTFQDSDDSKYIILEERSFQTSEVHDPELANRTQEKIRQTKVQGW</sequence>
<dbReference type="PANTHER" id="PTHR33048:SF155">
    <property type="entry name" value="INTEGRAL MEMBRANE PROTEIN"/>
    <property type="match status" value="1"/>
</dbReference>
<comment type="similarity">
    <text evidence="5">Belongs to the SAT4 family.</text>
</comment>
<dbReference type="InterPro" id="IPR052337">
    <property type="entry name" value="SAT4-like"/>
</dbReference>
<gene>
    <name evidence="9" type="ORF">QBC37DRAFT_460079</name>
</gene>
<feature type="compositionally biased region" description="Low complexity" evidence="6">
    <location>
        <begin position="296"/>
        <end position="316"/>
    </location>
</feature>
<feature type="region of interest" description="Disordered" evidence="6">
    <location>
        <begin position="365"/>
        <end position="386"/>
    </location>
</feature>
<keyword evidence="4 7" id="KW-0472">Membrane</keyword>
<dbReference type="GO" id="GO:0016020">
    <property type="term" value="C:membrane"/>
    <property type="evidence" value="ECO:0007669"/>
    <property type="project" value="UniProtKB-SubCell"/>
</dbReference>
<feature type="transmembrane region" description="Helical" evidence="7">
    <location>
        <begin position="104"/>
        <end position="126"/>
    </location>
</feature>
<feature type="transmembrane region" description="Helical" evidence="7">
    <location>
        <begin position="59"/>
        <end position="84"/>
    </location>
</feature>
<comment type="subcellular location">
    <subcellularLocation>
        <location evidence="1">Membrane</location>
        <topology evidence="1">Multi-pass membrane protein</topology>
    </subcellularLocation>
</comment>
<evidence type="ECO:0000256" key="7">
    <source>
        <dbReference type="SAM" id="Phobius"/>
    </source>
</evidence>
<evidence type="ECO:0000256" key="5">
    <source>
        <dbReference type="ARBA" id="ARBA00038359"/>
    </source>
</evidence>
<feature type="transmembrane region" description="Helical" evidence="7">
    <location>
        <begin position="184"/>
        <end position="206"/>
    </location>
</feature>
<feature type="compositionally biased region" description="Basic and acidic residues" evidence="6">
    <location>
        <begin position="365"/>
        <end position="379"/>
    </location>
</feature>
<protein>
    <recommendedName>
        <fullName evidence="8">Rhodopsin domain-containing protein</fullName>
    </recommendedName>
</protein>
<evidence type="ECO:0000259" key="8">
    <source>
        <dbReference type="Pfam" id="PF20684"/>
    </source>
</evidence>
<dbReference type="PANTHER" id="PTHR33048">
    <property type="entry name" value="PTH11-LIKE INTEGRAL MEMBRANE PROTEIN (AFU_ORTHOLOGUE AFUA_5G11245)"/>
    <property type="match status" value="1"/>
</dbReference>
<keyword evidence="2 7" id="KW-0812">Transmembrane</keyword>
<evidence type="ECO:0000256" key="4">
    <source>
        <dbReference type="ARBA" id="ARBA00023136"/>
    </source>
</evidence>
<evidence type="ECO:0000256" key="3">
    <source>
        <dbReference type="ARBA" id="ARBA00022989"/>
    </source>
</evidence>
<comment type="caution">
    <text evidence="9">The sequence shown here is derived from an EMBL/GenBank/DDBJ whole genome shotgun (WGS) entry which is preliminary data.</text>
</comment>
<reference evidence="9" key="2">
    <citation type="submission" date="2023-05" db="EMBL/GenBank/DDBJ databases">
        <authorList>
            <consortium name="Lawrence Berkeley National Laboratory"/>
            <person name="Steindorff A."/>
            <person name="Hensen N."/>
            <person name="Bonometti L."/>
            <person name="Westerberg I."/>
            <person name="Brannstrom I.O."/>
            <person name="Guillou S."/>
            <person name="Cros-Aarteil S."/>
            <person name="Calhoun S."/>
            <person name="Haridas S."/>
            <person name="Kuo A."/>
            <person name="Mondo S."/>
            <person name="Pangilinan J."/>
            <person name="Riley R."/>
            <person name="Labutti K."/>
            <person name="Andreopoulos B."/>
            <person name="Lipzen A."/>
            <person name="Chen C."/>
            <person name="Yanf M."/>
            <person name="Daum C."/>
            <person name="Ng V."/>
            <person name="Clum A."/>
            <person name="Ohm R."/>
            <person name="Martin F."/>
            <person name="Silar P."/>
            <person name="Natvig D."/>
            <person name="Lalanne C."/>
            <person name="Gautier V."/>
            <person name="Ament-Velasquez S.L."/>
            <person name="Kruys A."/>
            <person name="Hutchinson M.I."/>
            <person name="Powell A.J."/>
            <person name="Barry K."/>
            <person name="Miller A.N."/>
            <person name="Grigoriev I.V."/>
            <person name="Debuchy R."/>
            <person name="Gladieux P."/>
            <person name="Thoren M.H."/>
            <person name="Johannesson H."/>
        </authorList>
    </citation>
    <scope>NUCLEOTIDE SEQUENCE</scope>
    <source>
        <strain evidence="9">PSN293</strain>
    </source>
</reference>
<feature type="domain" description="Rhodopsin" evidence="8">
    <location>
        <begin position="44"/>
        <end position="283"/>
    </location>
</feature>
<evidence type="ECO:0000256" key="2">
    <source>
        <dbReference type="ARBA" id="ARBA00022692"/>
    </source>
</evidence>
<feature type="transmembrane region" description="Helical" evidence="7">
    <location>
        <begin position="257"/>
        <end position="278"/>
    </location>
</feature>
<feature type="compositionally biased region" description="Basic residues" evidence="6">
    <location>
        <begin position="326"/>
        <end position="335"/>
    </location>
</feature>
<dbReference type="InterPro" id="IPR049326">
    <property type="entry name" value="Rhodopsin_dom_fungi"/>
</dbReference>
<feature type="transmembrane region" description="Helical" evidence="7">
    <location>
        <begin position="138"/>
        <end position="159"/>
    </location>
</feature>
<dbReference type="EMBL" id="MU858084">
    <property type="protein sequence ID" value="KAK4215053.1"/>
    <property type="molecule type" value="Genomic_DNA"/>
</dbReference>
<name>A0AAN6YAI8_9PEZI</name>